<evidence type="ECO:0000256" key="7">
    <source>
        <dbReference type="ARBA" id="ARBA00022833"/>
    </source>
</evidence>
<feature type="domain" description="MPN" evidence="10">
    <location>
        <begin position="464"/>
        <end position="598"/>
    </location>
</feature>
<dbReference type="PANTHER" id="PTHR12947">
    <property type="entry name" value="AMSH-LIKE PROTEASE"/>
    <property type="match status" value="1"/>
</dbReference>
<dbReference type="GO" id="GO:0005768">
    <property type="term" value="C:endosome"/>
    <property type="evidence" value="ECO:0007669"/>
    <property type="project" value="TreeGrafter"/>
</dbReference>
<comment type="cofactor">
    <cofactor evidence="1">
        <name>Zn(2+)</name>
        <dbReference type="ChEBI" id="CHEBI:29105"/>
    </cofactor>
</comment>
<reference evidence="11 12" key="1">
    <citation type="submission" date="2024-01" db="EMBL/GenBank/DDBJ databases">
        <title>A draft genome for a cacao thread blight-causing isolate of Paramarasmius palmivorus.</title>
        <authorList>
            <person name="Baruah I.K."/>
            <person name="Bukari Y."/>
            <person name="Amoako-Attah I."/>
            <person name="Meinhardt L.W."/>
            <person name="Bailey B.A."/>
            <person name="Cohen S.P."/>
        </authorList>
    </citation>
    <scope>NUCLEOTIDE SEQUENCE [LARGE SCALE GENOMIC DNA]</scope>
    <source>
        <strain evidence="11 12">GH-12</strain>
    </source>
</reference>
<evidence type="ECO:0000313" key="12">
    <source>
        <dbReference type="Proteomes" id="UP001383192"/>
    </source>
</evidence>
<dbReference type="SUPFAM" id="SSF102712">
    <property type="entry name" value="JAB1/MPN domain"/>
    <property type="match status" value="1"/>
</dbReference>
<keyword evidence="3" id="KW-0645">Protease</keyword>
<dbReference type="Proteomes" id="UP001383192">
    <property type="component" value="Unassembled WGS sequence"/>
</dbReference>
<dbReference type="AlphaFoldDB" id="A0AAW0DRB4"/>
<evidence type="ECO:0000259" key="10">
    <source>
        <dbReference type="PROSITE" id="PS50249"/>
    </source>
</evidence>
<evidence type="ECO:0000256" key="4">
    <source>
        <dbReference type="ARBA" id="ARBA00022723"/>
    </source>
</evidence>
<dbReference type="GO" id="GO:0046872">
    <property type="term" value="F:metal ion binding"/>
    <property type="evidence" value="ECO:0007669"/>
    <property type="project" value="UniProtKB-KW"/>
</dbReference>
<evidence type="ECO:0000256" key="1">
    <source>
        <dbReference type="ARBA" id="ARBA00001947"/>
    </source>
</evidence>
<feature type="region of interest" description="Disordered" evidence="9">
    <location>
        <begin position="224"/>
        <end position="245"/>
    </location>
</feature>
<feature type="region of interest" description="Disordered" evidence="9">
    <location>
        <begin position="265"/>
        <end position="460"/>
    </location>
</feature>
<dbReference type="GO" id="GO:0061578">
    <property type="term" value="F:K63-linked deubiquitinase activity"/>
    <property type="evidence" value="ECO:0007669"/>
    <property type="project" value="InterPro"/>
</dbReference>
<dbReference type="SMART" id="SM00232">
    <property type="entry name" value="JAB_MPN"/>
    <property type="match status" value="1"/>
</dbReference>
<sequence length="641" mass="71307">MSQQQPQPQFTQLTRRPSSIAELAQKARNHHLKENQPIKYYLKHAESNRREGMKLVDQGDLEGAFISFARTASLVLETLPTHAEYKTVLDEKQRTNLNLNGQEILDNLGKLKVKISDRFESWRARHPEGDAEHQKAVEAQIAHEYAEQEKRRYEDIQAQRNYDEMGKRNEVAAQDAQERAEKLRRSLERMDLGGVGIGDPQQQQRISSAVASARNAAVPYDGARYQTPVQEASTPIHGQRAQDAVSSAKAAASSAAYVPMPAPYLQQSSSSSSALKYPQPVSIPQFTPTKPPQQRPRPPSFVGPHIMPLEGPSSYDGGDSTDSESQPEYTHRPPSRAPPYPAPVTTSSIPSEGIQYPQLMTQHQKTQGYTPSLKSRFSDTHPHQQPNEGSLLLGGPSSSSSSSSALYPPHALPQPPPQPPQPPHPPYHHQQHQPRPAPIPPPQRPPPEPERISRTSSGLPELKTVIFPRECLSKFLNIASINTSRNLETCGLLLGREHSKAGGNKYVVSTLLIPKQHATSDTCTMDEEELVMQFTEERNLITLGWIHTHPTQSCFMSSVDLHTHSGFQRMLPESFAVVCAPRSNPNFGIFRLTDPPGLKTILDCRAKEAFHPHPDIPIYTDADRGHVQMKDMALAIVDLRE</sequence>
<keyword evidence="12" id="KW-1185">Reference proteome</keyword>
<keyword evidence="8" id="KW-0482">Metalloprotease</keyword>
<dbReference type="Gene3D" id="1.20.58.80">
    <property type="entry name" value="Phosphotransferase system, lactose/cellobiose-type IIA subunit"/>
    <property type="match status" value="1"/>
</dbReference>
<evidence type="ECO:0000256" key="3">
    <source>
        <dbReference type="ARBA" id="ARBA00022670"/>
    </source>
</evidence>
<feature type="compositionally biased region" description="Pro residues" evidence="9">
    <location>
        <begin position="435"/>
        <end position="446"/>
    </location>
</feature>
<dbReference type="EMBL" id="JAYKXP010000011">
    <property type="protein sequence ID" value="KAK7052947.1"/>
    <property type="molecule type" value="Genomic_DNA"/>
</dbReference>
<dbReference type="Gene3D" id="3.40.140.10">
    <property type="entry name" value="Cytidine Deaminase, domain 2"/>
    <property type="match status" value="1"/>
</dbReference>
<evidence type="ECO:0000313" key="11">
    <source>
        <dbReference type="EMBL" id="KAK7052947.1"/>
    </source>
</evidence>
<comment type="similarity">
    <text evidence="2">Belongs to the peptidase M67C family.</text>
</comment>
<dbReference type="GO" id="GO:0006508">
    <property type="term" value="P:proteolysis"/>
    <property type="evidence" value="ECO:0007669"/>
    <property type="project" value="UniProtKB-KW"/>
</dbReference>
<dbReference type="CDD" id="cd08066">
    <property type="entry name" value="MPN_AMSH_like"/>
    <property type="match status" value="1"/>
</dbReference>
<proteinExistence type="inferred from homology"/>
<organism evidence="11 12">
    <name type="scientific">Paramarasmius palmivorus</name>
    <dbReference type="NCBI Taxonomy" id="297713"/>
    <lineage>
        <taxon>Eukaryota</taxon>
        <taxon>Fungi</taxon>
        <taxon>Dikarya</taxon>
        <taxon>Basidiomycota</taxon>
        <taxon>Agaricomycotina</taxon>
        <taxon>Agaricomycetes</taxon>
        <taxon>Agaricomycetidae</taxon>
        <taxon>Agaricales</taxon>
        <taxon>Marasmiineae</taxon>
        <taxon>Marasmiaceae</taxon>
        <taxon>Paramarasmius</taxon>
    </lineage>
</organism>
<keyword evidence="7" id="KW-0862">Zinc</keyword>
<feature type="compositionally biased region" description="Pro residues" evidence="9">
    <location>
        <begin position="410"/>
        <end position="425"/>
    </location>
</feature>
<evidence type="ECO:0000256" key="6">
    <source>
        <dbReference type="ARBA" id="ARBA00022801"/>
    </source>
</evidence>
<dbReference type="InterPro" id="IPR044098">
    <property type="entry name" value="STAMBP/STALP-like_MPN"/>
</dbReference>
<dbReference type="PROSITE" id="PS50249">
    <property type="entry name" value="MPN"/>
    <property type="match status" value="1"/>
</dbReference>
<protein>
    <recommendedName>
        <fullName evidence="10">MPN domain-containing protein</fullName>
    </recommendedName>
</protein>
<evidence type="ECO:0000256" key="9">
    <source>
        <dbReference type="SAM" id="MobiDB-lite"/>
    </source>
</evidence>
<feature type="compositionally biased region" description="Polar residues" evidence="9">
    <location>
        <begin position="358"/>
        <end position="375"/>
    </location>
</feature>
<feature type="compositionally biased region" description="Pro residues" evidence="9">
    <location>
        <begin position="289"/>
        <end position="301"/>
    </location>
</feature>
<evidence type="ECO:0000256" key="2">
    <source>
        <dbReference type="ARBA" id="ARBA00010981"/>
    </source>
</evidence>
<gene>
    <name evidence="11" type="ORF">VNI00_004267</name>
</gene>
<keyword evidence="4" id="KW-0479">Metal-binding</keyword>
<dbReference type="PANTHER" id="PTHR12947:SF13">
    <property type="entry name" value="FI19924P1"/>
    <property type="match status" value="1"/>
</dbReference>
<comment type="caution">
    <text evidence="11">The sequence shown here is derived from an EMBL/GenBank/DDBJ whole genome shotgun (WGS) entry which is preliminary data.</text>
</comment>
<accession>A0AAW0DRB4</accession>
<keyword evidence="5" id="KW-0833">Ubl conjugation pathway</keyword>
<dbReference type="InterPro" id="IPR037518">
    <property type="entry name" value="MPN"/>
</dbReference>
<dbReference type="Pfam" id="PF08969">
    <property type="entry name" value="USP8_dimer"/>
    <property type="match status" value="1"/>
</dbReference>
<keyword evidence="6" id="KW-0378">Hydrolase</keyword>
<evidence type="ECO:0000256" key="8">
    <source>
        <dbReference type="ARBA" id="ARBA00023049"/>
    </source>
</evidence>
<dbReference type="Pfam" id="PF01398">
    <property type="entry name" value="JAB"/>
    <property type="match status" value="1"/>
</dbReference>
<dbReference type="GO" id="GO:0016020">
    <property type="term" value="C:membrane"/>
    <property type="evidence" value="ECO:0007669"/>
    <property type="project" value="TreeGrafter"/>
</dbReference>
<dbReference type="GO" id="GO:0070536">
    <property type="term" value="P:protein K63-linked deubiquitination"/>
    <property type="evidence" value="ECO:0007669"/>
    <property type="project" value="InterPro"/>
</dbReference>
<name>A0AAW0DRB4_9AGAR</name>
<dbReference type="GO" id="GO:0140492">
    <property type="term" value="F:metal-dependent deubiquitinase activity"/>
    <property type="evidence" value="ECO:0007669"/>
    <property type="project" value="InterPro"/>
</dbReference>
<feature type="compositionally biased region" description="Low complexity" evidence="9">
    <location>
        <begin position="389"/>
        <end position="409"/>
    </location>
</feature>
<dbReference type="InterPro" id="IPR000555">
    <property type="entry name" value="JAMM/MPN+_dom"/>
</dbReference>
<evidence type="ECO:0000256" key="5">
    <source>
        <dbReference type="ARBA" id="ARBA00022786"/>
    </source>
</evidence>
<dbReference type="InterPro" id="IPR015063">
    <property type="entry name" value="USP8_dimer"/>
</dbReference>